<organism evidence="2">
    <name type="scientific">Oryza glumipatula</name>
    <dbReference type="NCBI Taxonomy" id="40148"/>
    <lineage>
        <taxon>Eukaryota</taxon>
        <taxon>Viridiplantae</taxon>
        <taxon>Streptophyta</taxon>
        <taxon>Embryophyta</taxon>
        <taxon>Tracheophyta</taxon>
        <taxon>Spermatophyta</taxon>
        <taxon>Magnoliopsida</taxon>
        <taxon>Liliopsida</taxon>
        <taxon>Poales</taxon>
        <taxon>Poaceae</taxon>
        <taxon>BOP clade</taxon>
        <taxon>Oryzoideae</taxon>
        <taxon>Oryzeae</taxon>
        <taxon>Oryzinae</taxon>
        <taxon>Oryza</taxon>
    </lineage>
</organism>
<evidence type="ECO:0000313" key="2">
    <source>
        <dbReference type="EnsemblPlants" id="OGLUM03G38420.1"/>
    </source>
</evidence>
<feature type="compositionally biased region" description="Low complexity" evidence="1">
    <location>
        <begin position="14"/>
        <end position="28"/>
    </location>
</feature>
<reference evidence="2" key="1">
    <citation type="submission" date="2015-04" db="UniProtKB">
        <authorList>
            <consortium name="EnsemblPlants"/>
        </authorList>
    </citation>
    <scope>IDENTIFICATION</scope>
</reference>
<keyword evidence="3" id="KW-1185">Reference proteome</keyword>
<dbReference type="HOGENOM" id="CLU_2124942_0_0_1"/>
<feature type="region of interest" description="Disordered" evidence="1">
    <location>
        <begin position="46"/>
        <end position="66"/>
    </location>
</feature>
<dbReference type="AlphaFoldDB" id="A0A0D9ZEW3"/>
<protein>
    <submittedName>
        <fullName evidence="2">Uncharacterized protein</fullName>
    </submittedName>
</protein>
<dbReference type="Proteomes" id="UP000026961">
    <property type="component" value="Chromosome 3"/>
</dbReference>
<evidence type="ECO:0000256" key="1">
    <source>
        <dbReference type="SAM" id="MobiDB-lite"/>
    </source>
</evidence>
<accession>A0A0D9ZEW3</accession>
<sequence>MIPLRCRGGATDHAGSTNTSAPPAAAAAADAAGNGARLRIGVVVGPEDEESATRSRAPPRWRPRLPCSRMTMTTTAVPPVQVTAKTLRCVSVIQQRNRQRRADFAGRKHLSSPD</sequence>
<proteinExistence type="predicted"/>
<feature type="region of interest" description="Disordered" evidence="1">
    <location>
        <begin position="1"/>
        <end position="28"/>
    </location>
</feature>
<name>A0A0D9ZEW3_9ORYZ</name>
<evidence type="ECO:0000313" key="3">
    <source>
        <dbReference type="Proteomes" id="UP000026961"/>
    </source>
</evidence>
<dbReference type="Gramene" id="OGLUM03G38420.1">
    <property type="protein sequence ID" value="OGLUM03G38420.1"/>
    <property type="gene ID" value="OGLUM03G38420"/>
</dbReference>
<dbReference type="EnsemblPlants" id="OGLUM03G38420.1">
    <property type="protein sequence ID" value="OGLUM03G38420.1"/>
    <property type="gene ID" value="OGLUM03G38420"/>
</dbReference>
<reference evidence="2" key="2">
    <citation type="submission" date="2018-05" db="EMBL/GenBank/DDBJ databases">
        <title>OgluRS3 (Oryza glumaepatula Reference Sequence Version 3).</title>
        <authorList>
            <person name="Zhang J."/>
            <person name="Kudrna D."/>
            <person name="Lee S."/>
            <person name="Talag J."/>
            <person name="Welchert J."/>
            <person name="Wing R.A."/>
        </authorList>
    </citation>
    <scope>NUCLEOTIDE SEQUENCE [LARGE SCALE GENOMIC DNA]</scope>
</reference>